<evidence type="ECO:0000313" key="1">
    <source>
        <dbReference type="EMBL" id="KKL10653.1"/>
    </source>
</evidence>
<comment type="caution">
    <text evidence="1">The sequence shown here is derived from an EMBL/GenBank/DDBJ whole genome shotgun (WGS) entry which is preliminary data.</text>
</comment>
<dbReference type="AlphaFoldDB" id="A0A0F9DFA7"/>
<gene>
    <name evidence="1" type="ORF">LCGC14_2553680</name>
</gene>
<protein>
    <recommendedName>
        <fullName evidence="2">HK97 gp10 family phage protein</fullName>
    </recommendedName>
</protein>
<sequence>MVKEITIKKREFYKKLNRFFFGVGNDLTTALIKNCPVDKAELKNGIGFRVIDKNKLEIFMPKHGFYVEFGTPPHIIKPKTKKALAFQSGGETIIVKEVKHPGTRAQPFIRNTFKAELPGIIIKNLMRVYGNS</sequence>
<organism evidence="1">
    <name type="scientific">marine sediment metagenome</name>
    <dbReference type="NCBI Taxonomy" id="412755"/>
    <lineage>
        <taxon>unclassified sequences</taxon>
        <taxon>metagenomes</taxon>
        <taxon>ecological metagenomes</taxon>
    </lineage>
</organism>
<evidence type="ECO:0008006" key="2">
    <source>
        <dbReference type="Google" id="ProtNLM"/>
    </source>
</evidence>
<name>A0A0F9DFA7_9ZZZZ</name>
<accession>A0A0F9DFA7</accession>
<proteinExistence type="predicted"/>
<reference evidence="1" key="1">
    <citation type="journal article" date="2015" name="Nature">
        <title>Complex archaea that bridge the gap between prokaryotes and eukaryotes.</title>
        <authorList>
            <person name="Spang A."/>
            <person name="Saw J.H."/>
            <person name="Jorgensen S.L."/>
            <person name="Zaremba-Niedzwiedzka K."/>
            <person name="Martijn J."/>
            <person name="Lind A.E."/>
            <person name="van Eijk R."/>
            <person name="Schleper C."/>
            <person name="Guy L."/>
            <person name="Ettema T.J."/>
        </authorList>
    </citation>
    <scope>NUCLEOTIDE SEQUENCE</scope>
</reference>
<dbReference type="EMBL" id="LAZR01041973">
    <property type="protein sequence ID" value="KKL10653.1"/>
    <property type="molecule type" value="Genomic_DNA"/>
</dbReference>